<dbReference type="PANTHER" id="PTHR11946">
    <property type="entry name" value="VALYL-TRNA SYNTHETASES"/>
    <property type="match status" value="1"/>
</dbReference>
<accession>A0AAN9YFG8</accession>
<evidence type="ECO:0000256" key="4">
    <source>
        <dbReference type="ARBA" id="ARBA00022741"/>
    </source>
</evidence>
<evidence type="ECO:0000259" key="10">
    <source>
        <dbReference type="Pfam" id="PF00133"/>
    </source>
</evidence>
<comment type="caution">
    <text evidence="11">The sequence shown here is derived from an EMBL/GenBank/DDBJ whole genome shotgun (WGS) entry which is preliminary data.</text>
</comment>
<feature type="compositionally biased region" description="Basic and acidic residues" evidence="9">
    <location>
        <begin position="40"/>
        <end position="66"/>
    </location>
</feature>
<dbReference type="SUPFAM" id="SSF52374">
    <property type="entry name" value="Nucleotidylyl transferase"/>
    <property type="match status" value="1"/>
</dbReference>
<dbReference type="InterPro" id="IPR002300">
    <property type="entry name" value="aa-tRNA-synth_Ia"/>
</dbReference>
<evidence type="ECO:0000256" key="1">
    <source>
        <dbReference type="ARBA" id="ARBA00005594"/>
    </source>
</evidence>
<dbReference type="EMBL" id="JAKJXP020000203">
    <property type="protein sequence ID" value="KAK7738449.1"/>
    <property type="molecule type" value="Genomic_DNA"/>
</dbReference>
<dbReference type="EC" id="6.1.1.9" evidence="2"/>
<gene>
    <name evidence="11" type="ORF">SLS62_011379</name>
</gene>
<name>A0AAN9YFG8_9PEZI</name>
<keyword evidence="12" id="KW-1185">Reference proteome</keyword>
<dbReference type="InterPro" id="IPR014729">
    <property type="entry name" value="Rossmann-like_a/b/a_fold"/>
</dbReference>
<evidence type="ECO:0000313" key="11">
    <source>
        <dbReference type="EMBL" id="KAK7738449.1"/>
    </source>
</evidence>
<evidence type="ECO:0000256" key="2">
    <source>
        <dbReference type="ARBA" id="ARBA00013169"/>
    </source>
</evidence>
<comment type="similarity">
    <text evidence="1">Belongs to the class-I aminoacyl-tRNA synthetase family.</text>
</comment>
<dbReference type="Gene3D" id="3.40.50.620">
    <property type="entry name" value="HUPs"/>
    <property type="match status" value="1"/>
</dbReference>
<feature type="domain" description="Aminoacyl-tRNA synthetase class Ia" evidence="10">
    <location>
        <begin position="126"/>
        <end position="165"/>
    </location>
</feature>
<keyword evidence="5" id="KW-0067">ATP-binding</keyword>
<dbReference type="GO" id="GO:0004832">
    <property type="term" value="F:valine-tRNA ligase activity"/>
    <property type="evidence" value="ECO:0007669"/>
    <property type="project" value="UniProtKB-EC"/>
</dbReference>
<dbReference type="GO" id="GO:0005524">
    <property type="term" value="F:ATP binding"/>
    <property type="evidence" value="ECO:0007669"/>
    <property type="project" value="UniProtKB-KW"/>
</dbReference>
<sequence>MLCVRYYLQYQDVPRGAVAAADPQQDAGQNPGTAPAPAKVKTEKELEKERKKAEKQAMYEKKKAAKAEAATAAAKNPKEKEKAKKAEVEVLPPYVEDTPEGEKKRLKPFDDPYYSSYHPVAVESAWYSWWEKEGYFKPQFTPEGNVKPEGKFVIVVPPPNVTGALQ</sequence>
<dbReference type="AlphaFoldDB" id="A0AAN9YFG8"/>
<evidence type="ECO:0000256" key="5">
    <source>
        <dbReference type="ARBA" id="ARBA00022840"/>
    </source>
</evidence>
<feature type="region of interest" description="Disordered" evidence="9">
    <location>
        <begin position="18"/>
        <end position="109"/>
    </location>
</feature>
<dbReference type="Proteomes" id="UP001320420">
    <property type="component" value="Unassembled WGS sequence"/>
</dbReference>
<evidence type="ECO:0000256" key="6">
    <source>
        <dbReference type="ARBA" id="ARBA00022917"/>
    </source>
</evidence>
<evidence type="ECO:0000256" key="3">
    <source>
        <dbReference type="ARBA" id="ARBA00022598"/>
    </source>
</evidence>
<keyword evidence="3" id="KW-0436">Ligase</keyword>
<dbReference type="Pfam" id="PF00133">
    <property type="entry name" value="tRNA-synt_1"/>
    <property type="match status" value="1"/>
</dbReference>
<keyword evidence="4" id="KW-0547">Nucleotide-binding</keyword>
<organism evidence="11 12">
    <name type="scientific">Diatrype stigma</name>
    <dbReference type="NCBI Taxonomy" id="117547"/>
    <lineage>
        <taxon>Eukaryota</taxon>
        <taxon>Fungi</taxon>
        <taxon>Dikarya</taxon>
        <taxon>Ascomycota</taxon>
        <taxon>Pezizomycotina</taxon>
        <taxon>Sordariomycetes</taxon>
        <taxon>Xylariomycetidae</taxon>
        <taxon>Xylariales</taxon>
        <taxon>Diatrypaceae</taxon>
        <taxon>Diatrype</taxon>
    </lineage>
</organism>
<feature type="compositionally biased region" description="Basic and acidic residues" evidence="9">
    <location>
        <begin position="76"/>
        <end position="88"/>
    </location>
</feature>
<feature type="compositionally biased region" description="Basic and acidic residues" evidence="9">
    <location>
        <begin position="100"/>
        <end position="109"/>
    </location>
</feature>
<evidence type="ECO:0000256" key="7">
    <source>
        <dbReference type="ARBA" id="ARBA00023146"/>
    </source>
</evidence>
<dbReference type="GO" id="GO:0005829">
    <property type="term" value="C:cytosol"/>
    <property type="evidence" value="ECO:0007669"/>
    <property type="project" value="TreeGrafter"/>
</dbReference>
<evidence type="ECO:0000313" key="12">
    <source>
        <dbReference type="Proteomes" id="UP001320420"/>
    </source>
</evidence>
<proteinExistence type="inferred from homology"/>
<keyword evidence="7" id="KW-0030">Aminoacyl-tRNA synthetase</keyword>
<dbReference type="PANTHER" id="PTHR11946:SF109">
    <property type="entry name" value="VALINE--TRNA LIGASE"/>
    <property type="match status" value="1"/>
</dbReference>
<dbReference type="GO" id="GO:0006438">
    <property type="term" value="P:valyl-tRNA aminoacylation"/>
    <property type="evidence" value="ECO:0007669"/>
    <property type="project" value="InterPro"/>
</dbReference>
<evidence type="ECO:0000256" key="9">
    <source>
        <dbReference type="SAM" id="MobiDB-lite"/>
    </source>
</evidence>
<keyword evidence="6" id="KW-0648">Protein biosynthesis</keyword>
<reference evidence="11 12" key="1">
    <citation type="submission" date="2024-02" db="EMBL/GenBank/DDBJ databases">
        <title>De novo assembly and annotation of 12 fungi associated with fruit tree decline syndrome in Ontario, Canada.</title>
        <authorList>
            <person name="Sulman M."/>
            <person name="Ellouze W."/>
            <person name="Ilyukhin E."/>
        </authorList>
    </citation>
    <scope>NUCLEOTIDE SEQUENCE [LARGE SCALE GENOMIC DNA]</scope>
    <source>
        <strain evidence="11 12">M11/M66-122</strain>
    </source>
</reference>
<evidence type="ECO:0000256" key="8">
    <source>
        <dbReference type="ARBA" id="ARBA00029936"/>
    </source>
</evidence>
<dbReference type="InterPro" id="IPR002303">
    <property type="entry name" value="Valyl-tRNA_ligase"/>
</dbReference>
<protein>
    <recommendedName>
        <fullName evidence="2">valine--tRNA ligase</fullName>
        <ecNumber evidence="2">6.1.1.9</ecNumber>
    </recommendedName>
    <alternativeName>
        <fullName evidence="8">Valyl-tRNA synthetase</fullName>
    </alternativeName>
</protein>